<dbReference type="SUPFAM" id="SSF48498">
    <property type="entry name" value="Tetracyclin repressor-like, C-terminal domain"/>
    <property type="match status" value="1"/>
</dbReference>
<evidence type="ECO:0000256" key="1">
    <source>
        <dbReference type="ARBA" id="ARBA00023125"/>
    </source>
</evidence>
<dbReference type="InterPro" id="IPR036271">
    <property type="entry name" value="Tet_transcr_reg_TetR-rel_C_sf"/>
</dbReference>
<dbReference type="EMBL" id="JACCBE010000001">
    <property type="protein sequence ID" value="NYD58782.1"/>
    <property type="molecule type" value="Genomic_DNA"/>
</dbReference>
<feature type="domain" description="HTH tetR-type" evidence="4">
    <location>
        <begin position="21"/>
        <end position="82"/>
    </location>
</feature>
<proteinExistence type="predicted"/>
<dbReference type="Pfam" id="PF00440">
    <property type="entry name" value="TetR_N"/>
    <property type="match status" value="1"/>
</dbReference>
<reference evidence="5 6" key="1">
    <citation type="submission" date="2020-07" db="EMBL/GenBank/DDBJ databases">
        <title>Sequencing the genomes of 1000 actinobacteria strains.</title>
        <authorList>
            <person name="Klenk H.-P."/>
        </authorList>
    </citation>
    <scope>NUCLEOTIDE SEQUENCE [LARGE SCALE GENOMIC DNA]</scope>
    <source>
        <strain evidence="5 6">DSM 18965</strain>
    </source>
</reference>
<dbReference type="PANTHER" id="PTHR43479:SF11">
    <property type="entry name" value="ACREF_ENVCD OPERON REPRESSOR-RELATED"/>
    <property type="match status" value="1"/>
</dbReference>
<feature type="region of interest" description="Disordered" evidence="3">
    <location>
        <begin position="1"/>
        <end position="20"/>
    </location>
</feature>
<keyword evidence="6" id="KW-1185">Reference proteome</keyword>
<dbReference type="GO" id="GO:0003677">
    <property type="term" value="F:DNA binding"/>
    <property type="evidence" value="ECO:0007669"/>
    <property type="project" value="UniProtKB-UniRule"/>
</dbReference>
<dbReference type="InterPro" id="IPR050624">
    <property type="entry name" value="HTH-type_Tx_Regulator"/>
</dbReference>
<sequence length="240" mass="26586">MADDPTSRPDGRQARWDRHNQERRQRILDAALSVVEAGEPGAEVHVQQIADEAGLSRTVVYRHFADRADLDRAVQAEIVDALYAQLLPEVTLEGTIPQIVERIVATYVSWAVAHPALHRLAEQDSSTNGPGPLTHGIERIALAVSELITTALELLDVELDEEVRPAVDPLVFGLVGAVFSAVRRWMAREEREPSAELMVSLVTDSVWYLVKGHARMLGVHLEHDQEIQALLAQPRAARRG</sequence>
<dbReference type="RefSeq" id="WP_179616339.1">
    <property type="nucleotide sequence ID" value="NZ_CP059163.1"/>
</dbReference>
<dbReference type="InterPro" id="IPR009057">
    <property type="entry name" value="Homeodomain-like_sf"/>
</dbReference>
<organism evidence="5 6">
    <name type="scientific">Nocardioides marinisabuli</name>
    <dbReference type="NCBI Taxonomy" id="419476"/>
    <lineage>
        <taxon>Bacteria</taxon>
        <taxon>Bacillati</taxon>
        <taxon>Actinomycetota</taxon>
        <taxon>Actinomycetes</taxon>
        <taxon>Propionibacteriales</taxon>
        <taxon>Nocardioidaceae</taxon>
        <taxon>Nocardioides</taxon>
    </lineage>
</organism>
<evidence type="ECO:0000313" key="6">
    <source>
        <dbReference type="Proteomes" id="UP000516957"/>
    </source>
</evidence>
<dbReference type="PANTHER" id="PTHR43479">
    <property type="entry name" value="ACREF/ENVCD OPERON REPRESSOR-RELATED"/>
    <property type="match status" value="1"/>
</dbReference>
<gene>
    <name evidence="5" type="ORF">BKA08_003020</name>
</gene>
<dbReference type="AlphaFoldDB" id="A0A7Y9F355"/>
<dbReference type="PROSITE" id="PS50977">
    <property type="entry name" value="HTH_TETR_2"/>
    <property type="match status" value="1"/>
</dbReference>
<keyword evidence="1 2" id="KW-0238">DNA-binding</keyword>
<comment type="caution">
    <text evidence="5">The sequence shown here is derived from an EMBL/GenBank/DDBJ whole genome shotgun (WGS) entry which is preliminary data.</text>
</comment>
<accession>A0A7Y9F355</accession>
<dbReference type="InterPro" id="IPR001647">
    <property type="entry name" value="HTH_TetR"/>
</dbReference>
<dbReference type="Gene3D" id="1.10.357.10">
    <property type="entry name" value="Tetracycline Repressor, domain 2"/>
    <property type="match status" value="1"/>
</dbReference>
<evidence type="ECO:0000256" key="2">
    <source>
        <dbReference type="PROSITE-ProRule" id="PRU00335"/>
    </source>
</evidence>
<protein>
    <submittedName>
        <fullName evidence="5">AcrR family transcriptional regulator</fullName>
    </submittedName>
</protein>
<evidence type="ECO:0000259" key="4">
    <source>
        <dbReference type="PROSITE" id="PS50977"/>
    </source>
</evidence>
<evidence type="ECO:0000313" key="5">
    <source>
        <dbReference type="EMBL" id="NYD58782.1"/>
    </source>
</evidence>
<dbReference type="Proteomes" id="UP000516957">
    <property type="component" value="Unassembled WGS sequence"/>
</dbReference>
<name>A0A7Y9F355_9ACTN</name>
<dbReference type="SUPFAM" id="SSF46689">
    <property type="entry name" value="Homeodomain-like"/>
    <property type="match status" value="1"/>
</dbReference>
<evidence type="ECO:0000256" key="3">
    <source>
        <dbReference type="SAM" id="MobiDB-lite"/>
    </source>
</evidence>
<feature type="DNA-binding region" description="H-T-H motif" evidence="2">
    <location>
        <begin position="45"/>
        <end position="64"/>
    </location>
</feature>